<proteinExistence type="predicted"/>
<dbReference type="Proteomes" id="UP000245423">
    <property type="component" value="Chromosome 1"/>
</dbReference>
<evidence type="ECO:0000313" key="2">
    <source>
        <dbReference type="Proteomes" id="UP000245423"/>
    </source>
</evidence>
<organism evidence="1 2">
    <name type="scientific">[Clostridium] ultunense Esp</name>
    <dbReference type="NCBI Taxonomy" id="1288971"/>
    <lineage>
        <taxon>Bacteria</taxon>
        <taxon>Bacillati</taxon>
        <taxon>Bacillota</taxon>
        <taxon>Tissierellia</taxon>
        <taxon>Tissierellales</taxon>
        <taxon>Tepidimicrobiaceae</taxon>
        <taxon>Schnuerera</taxon>
    </lineage>
</organism>
<evidence type="ECO:0008006" key="3">
    <source>
        <dbReference type="Google" id="ProtNLM"/>
    </source>
</evidence>
<dbReference type="EMBL" id="LT669839">
    <property type="protein sequence ID" value="SHD77651.1"/>
    <property type="molecule type" value="Genomic_DNA"/>
</dbReference>
<sequence>MEIERAAILFLETGELEEIDISRESLEKNYEDIKGFIQFINENNSIEQYKKSEECEEYCEYSILCNIN</sequence>
<reference evidence="1 2" key="1">
    <citation type="submission" date="2016-11" db="EMBL/GenBank/DDBJ databases">
        <authorList>
            <person name="Manzoor S."/>
        </authorList>
    </citation>
    <scope>NUCLEOTIDE SEQUENCE [LARGE SCALE GENOMIC DNA]</scope>
    <source>
        <strain evidence="1">Clostridium ultunense strain Esp</strain>
    </source>
</reference>
<evidence type="ECO:0000313" key="1">
    <source>
        <dbReference type="EMBL" id="SHD77651.1"/>
    </source>
</evidence>
<dbReference type="AlphaFoldDB" id="M1Z6K2"/>
<accession>M1Z6K2</accession>
<name>M1Z6K2_9FIRM</name>
<protein>
    <recommendedName>
        <fullName evidence="3">PD-(D/E)XK endonuclease-like domain-containing protein</fullName>
    </recommendedName>
</protein>
<keyword evidence="2" id="KW-1185">Reference proteome</keyword>
<dbReference type="HOGENOM" id="CLU_2786672_0_0_9"/>
<gene>
    <name evidence="1" type="ORF">CUESP1_2297</name>
</gene>